<feature type="signal peptide" evidence="1">
    <location>
        <begin position="1"/>
        <end position="35"/>
    </location>
</feature>
<sequence length="898" mass="96654">MLSSIWRERWLTFAVGLLITTLLLASVALPAPASAATQAEYYVSPDGNDANPGTIGAPFKTVQRARDIVRTINGSMTGDIIVYLRGGNYPVTGSIDFAPNDSGTNGYRILYQAYPNETPILNGGVQVTGWTLHGGNIWKAPLTRGNKLRALYVNDKRAVMAAKSVSSAGCYGTYNVTAGQASWAWESGSQCDGAKYSLSDFPAIAANQSDIEIETRTTWTTSIVGVRQVTVNGSNRVALFQQPGAAIAQGAFNGNFQINGSHKLMNAYEFLDAPGEFFFDRANQTVYYYKSSSENLTTATVFAPNNVETILNIKGISTSNRVRNLTFTGITLLHSDWNLTNVDGSAYKQAQQGNLTNSAYAKQNFHVYQYRNLDVMPGIVQISNADGIQMERNTAKHTGADGISLINDVKNSRLVGNSISDIGGSAVNVGHPQHVYIGDYTSSNREKYSAGEEGVSQNIDIKNNYIYDSAVLFNGSAAVSGYFVNMLNFQRNVIEKAPWAGISLGWGWWNFNGASGSVSPGNPTMTAQNNNISYNQFIDTVQILDDTAPIYTLGSQPNTVISNNYIRGVPAGHKYGMHPDEGSAYIAIQNNVLNINSGVTWTLNSDDWGSKHDLNFTQNYATVNKISNFNLPNSIINAVGAYSDNVWPIQAYNIALNAGVEDAYRDVATESRMALQDFVLPASVFVGASATIGIRSAGDAGKSVWLAPSGMTSFAEGASMTRANGNATSIAAPQTAGNYKLYIVDAQGNRSSESASLVRVSGGGSSAYVKLRNVATGLYIDGAGSTNNGADTTQWGSSSSNNQQWTIETAGSYVLIKNRQTGLYLDGMARTGNGDNCGQWAYSGSNNQQWTMETSGSNVRFKNRQTGLYLDGIGRTGNNSILGQWTDSNSSNQQWQIQ</sequence>
<dbReference type="AlphaFoldDB" id="A0A7Z2VJI4"/>
<dbReference type="PANTHER" id="PTHR36453:SF1">
    <property type="entry name" value="RIGHT HANDED BETA HELIX DOMAIN-CONTAINING PROTEIN"/>
    <property type="match status" value="1"/>
</dbReference>
<dbReference type="SUPFAM" id="SSF51126">
    <property type="entry name" value="Pectin lyase-like"/>
    <property type="match status" value="1"/>
</dbReference>
<dbReference type="SUPFAM" id="SSF50370">
    <property type="entry name" value="Ricin B-like lectins"/>
    <property type="match status" value="1"/>
</dbReference>
<keyword evidence="3" id="KW-0430">Lectin</keyword>
<dbReference type="Pfam" id="PF21231">
    <property type="entry name" value="GH141_M"/>
    <property type="match status" value="1"/>
</dbReference>
<dbReference type="Gene3D" id="2.160.20.10">
    <property type="entry name" value="Single-stranded right-handed beta-helix, Pectin lyase-like"/>
    <property type="match status" value="1"/>
</dbReference>
<accession>A0A7Z2VJI4</accession>
<protein>
    <submittedName>
        <fullName evidence="3">Ricin-type beta-trefoil lectin domain protein</fullName>
    </submittedName>
</protein>
<dbReference type="PROSITE" id="PS50231">
    <property type="entry name" value="RICIN_B_LECTIN"/>
    <property type="match status" value="1"/>
</dbReference>
<reference evidence="3 4" key="1">
    <citation type="submission" date="2020-04" db="EMBL/GenBank/DDBJ databases">
        <title>Genome sequencing of novel species.</title>
        <authorList>
            <person name="Heo J."/>
            <person name="Kim S.-J."/>
            <person name="Kim J.-S."/>
            <person name="Hong S.-B."/>
            <person name="Kwon S.-W."/>
        </authorList>
    </citation>
    <scope>NUCLEOTIDE SEQUENCE [LARGE SCALE GENOMIC DNA]</scope>
    <source>
        <strain evidence="3 4">MFER-1</strain>
    </source>
</reference>
<evidence type="ECO:0000313" key="4">
    <source>
        <dbReference type="Proteomes" id="UP000502248"/>
    </source>
</evidence>
<dbReference type="PANTHER" id="PTHR36453">
    <property type="entry name" value="SECRETED PROTEIN-RELATED"/>
    <property type="match status" value="1"/>
</dbReference>
<organism evidence="3 4">
    <name type="scientific">Cohnella herbarum</name>
    <dbReference type="NCBI Taxonomy" id="2728023"/>
    <lineage>
        <taxon>Bacteria</taxon>
        <taxon>Bacillati</taxon>
        <taxon>Bacillota</taxon>
        <taxon>Bacilli</taxon>
        <taxon>Bacillales</taxon>
        <taxon>Paenibacillaceae</taxon>
        <taxon>Cohnella</taxon>
    </lineage>
</organism>
<dbReference type="InterPro" id="IPR012334">
    <property type="entry name" value="Pectin_lyas_fold"/>
</dbReference>
<proteinExistence type="predicted"/>
<dbReference type="InterPro" id="IPR011050">
    <property type="entry name" value="Pectin_lyase_fold/virulence"/>
</dbReference>
<dbReference type="EMBL" id="CP051680">
    <property type="protein sequence ID" value="QJD84029.1"/>
    <property type="molecule type" value="Genomic_DNA"/>
</dbReference>
<dbReference type="CDD" id="cd00161">
    <property type="entry name" value="beta-trefoil_Ricin-like"/>
    <property type="match status" value="1"/>
</dbReference>
<dbReference type="Gene3D" id="2.80.10.50">
    <property type="match status" value="2"/>
</dbReference>
<dbReference type="InterPro" id="IPR000772">
    <property type="entry name" value="Ricin_B_lectin"/>
</dbReference>
<dbReference type="GO" id="GO:0030246">
    <property type="term" value="F:carbohydrate binding"/>
    <property type="evidence" value="ECO:0007669"/>
    <property type="project" value="UniProtKB-KW"/>
</dbReference>
<keyword evidence="1" id="KW-0732">Signal</keyword>
<evidence type="ECO:0000259" key="2">
    <source>
        <dbReference type="SMART" id="SM00458"/>
    </source>
</evidence>
<dbReference type="KEGG" id="cheb:HH215_13100"/>
<evidence type="ECO:0000313" key="3">
    <source>
        <dbReference type="EMBL" id="QJD84029.1"/>
    </source>
</evidence>
<dbReference type="Proteomes" id="UP000502248">
    <property type="component" value="Chromosome"/>
</dbReference>
<dbReference type="RefSeq" id="WP_169280314.1">
    <property type="nucleotide sequence ID" value="NZ_CP051680.1"/>
</dbReference>
<dbReference type="InterPro" id="IPR035992">
    <property type="entry name" value="Ricin_B-like_lectins"/>
</dbReference>
<dbReference type="SMART" id="SM00710">
    <property type="entry name" value="PbH1"/>
    <property type="match status" value="4"/>
</dbReference>
<dbReference type="InterPro" id="IPR006626">
    <property type="entry name" value="PbH1"/>
</dbReference>
<evidence type="ECO:0000256" key="1">
    <source>
        <dbReference type="SAM" id="SignalP"/>
    </source>
</evidence>
<feature type="domain" description="Ricin B lectin" evidence="2">
    <location>
        <begin position="766"/>
        <end position="898"/>
    </location>
</feature>
<keyword evidence="4" id="KW-1185">Reference proteome</keyword>
<dbReference type="SMART" id="SM00458">
    <property type="entry name" value="RICIN"/>
    <property type="match status" value="1"/>
</dbReference>
<feature type="chain" id="PRO_5030549431" evidence="1">
    <location>
        <begin position="36"/>
        <end position="898"/>
    </location>
</feature>
<name>A0A7Z2VJI4_9BACL</name>
<gene>
    <name evidence="3" type="ORF">HH215_13100</name>
</gene>
<dbReference type="InterPro" id="IPR048482">
    <property type="entry name" value="GH141_ins"/>
</dbReference>
<dbReference type="Pfam" id="PF14200">
    <property type="entry name" value="RicinB_lectin_2"/>
    <property type="match status" value="2"/>
</dbReference>